<dbReference type="SUPFAM" id="SSF81342">
    <property type="entry name" value="Transmembrane di-heme cytochromes"/>
    <property type="match status" value="1"/>
</dbReference>
<feature type="domain" description="Cytochrome b561 bacterial/Ni-hydrogenase" evidence="14">
    <location>
        <begin position="114"/>
        <end position="279"/>
    </location>
</feature>
<dbReference type="EMBL" id="JAODZE010000030">
    <property type="protein sequence ID" value="MDH0148585.1"/>
    <property type="molecule type" value="Genomic_DNA"/>
</dbReference>
<evidence type="ECO:0000313" key="15">
    <source>
        <dbReference type="EMBL" id="MDH0148585.1"/>
    </source>
</evidence>
<proteinExistence type="inferred from homology"/>
<comment type="subcellular location">
    <subcellularLocation>
        <location evidence="2">Cell membrane</location>
        <topology evidence="2">Multi-pass membrane protein</topology>
    </subcellularLocation>
</comment>
<feature type="transmembrane region" description="Helical" evidence="13">
    <location>
        <begin position="117"/>
        <end position="135"/>
    </location>
</feature>
<name>A0A210XZJ2_STUST</name>
<keyword evidence="3" id="KW-0813">Transport</keyword>
<evidence type="ECO:0000259" key="14">
    <source>
        <dbReference type="Pfam" id="PF01292"/>
    </source>
</evidence>
<evidence type="ECO:0000256" key="11">
    <source>
        <dbReference type="ARBA" id="ARBA00023136"/>
    </source>
</evidence>
<dbReference type="GO" id="GO:0022904">
    <property type="term" value="P:respiratory electron transport chain"/>
    <property type="evidence" value="ECO:0007669"/>
    <property type="project" value="InterPro"/>
</dbReference>
<dbReference type="Proteomes" id="UP001158076">
    <property type="component" value="Unassembled WGS sequence"/>
</dbReference>
<dbReference type="InterPro" id="IPR016174">
    <property type="entry name" value="Di-haem_cyt_TM"/>
</dbReference>
<comment type="cofactor">
    <cofactor evidence="1">
        <name>heme b</name>
        <dbReference type="ChEBI" id="CHEBI:60344"/>
    </cofactor>
</comment>
<evidence type="ECO:0000256" key="2">
    <source>
        <dbReference type="ARBA" id="ARBA00004651"/>
    </source>
</evidence>
<evidence type="ECO:0000256" key="4">
    <source>
        <dbReference type="ARBA" id="ARBA00022475"/>
    </source>
</evidence>
<sequence>MYRSQSRITASNPSRLIKRLCNHWRHKFPVQLDEQGGDIELPLGRCSLRVNEGVLDARLESTDRAQLQQLQKVVADHLARMAGDEPLGIAWQTEAGAEPAAQPAENRALDSRSRYGTVSRVFHWLMALLIVWQFLKLGDRIEEGEHWVGQTLVPWHVSLGAVLLVLVLLRIFWSASQLSRRPLHDPATAWLVKAGHLALYACMVAMPITGVLYLVGNGYGLKVFGQQLVEKGPEIAWAASIGGLHSPLAWLTVLLVIGHIGAALYHRLVKRDDIMQRML</sequence>
<evidence type="ECO:0000256" key="13">
    <source>
        <dbReference type="SAM" id="Phobius"/>
    </source>
</evidence>
<evidence type="ECO:0000313" key="16">
    <source>
        <dbReference type="Proteomes" id="UP001158076"/>
    </source>
</evidence>
<evidence type="ECO:0000256" key="3">
    <source>
        <dbReference type="ARBA" id="ARBA00022448"/>
    </source>
</evidence>
<evidence type="ECO:0000256" key="6">
    <source>
        <dbReference type="ARBA" id="ARBA00022692"/>
    </source>
</evidence>
<feature type="transmembrane region" description="Helical" evidence="13">
    <location>
        <begin position="155"/>
        <end position="173"/>
    </location>
</feature>
<dbReference type="AlphaFoldDB" id="A0A210XZJ2"/>
<dbReference type="InterPro" id="IPR011577">
    <property type="entry name" value="Cyt_b561_bac/Ni-Hgenase"/>
</dbReference>
<dbReference type="Gene3D" id="3.30.310.50">
    <property type="entry name" value="Alpha-D-phosphohexomutase, C-terminal domain"/>
    <property type="match status" value="1"/>
</dbReference>
<dbReference type="RefSeq" id="WP_014596724.1">
    <property type="nucleotide sequence ID" value="NZ_JAOCHP010000007.1"/>
</dbReference>
<keyword evidence="4" id="KW-1003">Cell membrane</keyword>
<dbReference type="GO" id="GO:0009055">
    <property type="term" value="F:electron transfer activity"/>
    <property type="evidence" value="ECO:0007669"/>
    <property type="project" value="InterPro"/>
</dbReference>
<evidence type="ECO:0000256" key="5">
    <source>
        <dbReference type="ARBA" id="ARBA00022617"/>
    </source>
</evidence>
<dbReference type="Gene3D" id="1.20.950.20">
    <property type="entry name" value="Transmembrane di-heme cytochromes, Chain C"/>
    <property type="match status" value="1"/>
</dbReference>
<keyword evidence="7" id="KW-0479">Metal-binding</keyword>
<dbReference type="GO" id="GO:0020037">
    <property type="term" value="F:heme binding"/>
    <property type="evidence" value="ECO:0007669"/>
    <property type="project" value="TreeGrafter"/>
</dbReference>
<evidence type="ECO:0000256" key="8">
    <source>
        <dbReference type="ARBA" id="ARBA00022982"/>
    </source>
</evidence>
<comment type="similarity">
    <text evidence="12">Belongs to the cytochrome b561 family.</text>
</comment>
<dbReference type="PANTHER" id="PTHR30529">
    <property type="entry name" value="CYTOCHROME B561"/>
    <property type="match status" value="1"/>
</dbReference>
<evidence type="ECO:0000256" key="7">
    <source>
        <dbReference type="ARBA" id="ARBA00022723"/>
    </source>
</evidence>
<dbReference type="GO" id="GO:0046872">
    <property type="term" value="F:metal ion binding"/>
    <property type="evidence" value="ECO:0007669"/>
    <property type="project" value="UniProtKB-KW"/>
</dbReference>
<evidence type="ECO:0000256" key="9">
    <source>
        <dbReference type="ARBA" id="ARBA00022989"/>
    </source>
</evidence>
<gene>
    <name evidence="15" type="ORF">N7335_19525</name>
</gene>
<dbReference type="InterPro" id="IPR014543">
    <property type="entry name" value="UCP028291"/>
</dbReference>
<dbReference type="Pfam" id="PF01292">
    <property type="entry name" value="Ni_hydr_CYTB"/>
    <property type="match status" value="1"/>
</dbReference>
<dbReference type="InterPro" id="IPR052168">
    <property type="entry name" value="Cytochrome_b561_oxidase"/>
</dbReference>
<accession>A0A210XZJ2</accession>
<dbReference type="Pfam" id="PF09981">
    <property type="entry name" value="DUF2218"/>
    <property type="match status" value="1"/>
</dbReference>
<keyword evidence="10" id="KW-0408">Iron</keyword>
<comment type="caution">
    <text evidence="15">The sequence shown here is derived from an EMBL/GenBank/DDBJ whole genome shotgun (WGS) entry which is preliminary data.</text>
</comment>
<feature type="transmembrane region" description="Helical" evidence="13">
    <location>
        <begin position="194"/>
        <end position="215"/>
    </location>
</feature>
<organism evidence="15 16">
    <name type="scientific">Stutzerimonas stutzeri</name>
    <name type="common">Pseudomonas stutzeri</name>
    <dbReference type="NCBI Taxonomy" id="316"/>
    <lineage>
        <taxon>Bacteria</taxon>
        <taxon>Pseudomonadati</taxon>
        <taxon>Pseudomonadota</taxon>
        <taxon>Gammaproteobacteria</taxon>
        <taxon>Pseudomonadales</taxon>
        <taxon>Pseudomonadaceae</taxon>
        <taxon>Stutzerimonas</taxon>
    </lineage>
</organism>
<dbReference type="PANTHER" id="PTHR30529:SF1">
    <property type="entry name" value="CYTOCHROME B561 HOMOLOG 2"/>
    <property type="match status" value="1"/>
</dbReference>
<protein>
    <submittedName>
        <fullName evidence="15">DUF2218 domain-containing protein</fullName>
    </submittedName>
</protein>
<dbReference type="GO" id="GO:0005886">
    <property type="term" value="C:plasma membrane"/>
    <property type="evidence" value="ECO:0007669"/>
    <property type="project" value="UniProtKB-SubCell"/>
</dbReference>
<evidence type="ECO:0000256" key="10">
    <source>
        <dbReference type="ARBA" id="ARBA00023004"/>
    </source>
</evidence>
<evidence type="ECO:0000256" key="12">
    <source>
        <dbReference type="ARBA" id="ARBA00037975"/>
    </source>
</evidence>
<keyword evidence="11 13" id="KW-0472">Membrane</keyword>
<keyword evidence="8" id="KW-0249">Electron transport</keyword>
<feature type="transmembrane region" description="Helical" evidence="13">
    <location>
        <begin position="248"/>
        <end position="269"/>
    </location>
</feature>
<keyword evidence="5" id="KW-0349">Heme</keyword>
<keyword evidence="9 13" id="KW-1133">Transmembrane helix</keyword>
<reference evidence="15" key="1">
    <citation type="submission" date="2022-09" db="EMBL/GenBank/DDBJ databases">
        <title>Intensive care unit water sources are persistently colonized with multi-drug resistant bacteria and are the site of extensive horizontal gene transfer of antibiotic resistance genes.</title>
        <authorList>
            <person name="Diorio-Toth L."/>
        </authorList>
    </citation>
    <scope>NUCLEOTIDE SEQUENCE</scope>
    <source>
        <strain evidence="15">GD04147</strain>
    </source>
</reference>
<keyword evidence="6 13" id="KW-0812">Transmembrane</keyword>
<evidence type="ECO:0000256" key="1">
    <source>
        <dbReference type="ARBA" id="ARBA00001970"/>
    </source>
</evidence>